<dbReference type="InterPro" id="IPR046529">
    <property type="entry name" value="DUF6594"/>
</dbReference>
<feature type="domain" description="DUF6594" evidence="2">
    <location>
        <begin position="3"/>
        <end position="256"/>
    </location>
</feature>
<dbReference type="AlphaFoldDB" id="A0A2J6R1H0"/>
<keyword evidence="1" id="KW-1133">Transmembrane helix</keyword>
<dbReference type="EMBL" id="KZ613959">
    <property type="protein sequence ID" value="PMD32361.1"/>
    <property type="molecule type" value="Genomic_DNA"/>
</dbReference>
<feature type="transmembrane region" description="Helical" evidence="1">
    <location>
        <begin position="198"/>
        <end position="218"/>
    </location>
</feature>
<feature type="non-terminal residue" evidence="3">
    <location>
        <position position="256"/>
    </location>
</feature>
<dbReference type="OrthoDB" id="5342093at2759"/>
<dbReference type="STRING" id="1149755.A0A2J6R1H0"/>
<evidence type="ECO:0000313" key="4">
    <source>
        <dbReference type="Proteomes" id="UP000235786"/>
    </source>
</evidence>
<gene>
    <name evidence="3" type="ORF">L207DRAFT_384828</name>
</gene>
<keyword evidence="1" id="KW-0472">Membrane</keyword>
<dbReference type="PANTHER" id="PTHR34502:SF5">
    <property type="entry name" value="DUF6594 DOMAIN-CONTAINING PROTEIN"/>
    <property type="match status" value="1"/>
</dbReference>
<evidence type="ECO:0000256" key="1">
    <source>
        <dbReference type="SAM" id="Phobius"/>
    </source>
</evidence>
<accession>A0A2J6R1H0</accession>
<dbReference type="Pfam" id="PF20237">
    <property type="entry name" value="DUF6594"/>
    <property type="match status" value="1"/>
</dbReference>
<sequence length="256" mass="28878">KGYHKLAEVMSRDMDAAIFNRFEDLALLSLLALQAEIIDLRKQFRQKCYLNNEHGNESERHYSESFKAARDEKSEQYQLLEAIQSKLGEYSVSRTSKLGSPKKSQLLGLKGELNDAANSFLRSTEVDTWGDEDTAAYMCLNPKQQSNESDAFTRMIENIIVGPYHKFIGHRLQTGQVLDEETGSRFYDSDKINTQSNLIATMLSAILPVLTIFVLNLLETTNQRIGLTVLFTAVFALMLVTFSSARRVEIFAATAT</sequence>
<dbReference type="Proteomes" id="UP000235786">
    <property type="component" value="Unassembled WGS sequence"/>
</dbReference>
<evidence type="ECO:0000313" key="3">
    <source>
        <dbReference type="EMBL" id="PMD32361.1"/>
    </source>
</evidence>
<feature type="transmembrane region" description="Helical" evidence="1">
    <location>
        <begin position="224"/>
        <end position="242"/>
    </location>
</feature>
<name>A0A2J6R1H0_HYAVF</name>
<feature type="non-terminal residue" evidence="3">
    <location>
        <position position="1"/>
    </location>
</feature>
<dbReference type="PANTHER" id="PTHR34502">
    <property type="entry name" value="DUF6594 DOMAIN-CONTAINING PROTEIN-RELATED"/>
    <property type="match status" value="1"/>
</dbReference>
<keyword evidence="1" id="KW-0812">Transmembrane</keyword>
<organism evidence="3 4">
    <name type="scientific">Hyaloscypha variabilis (strain UAMH 11265 / GT02V1 / F)</name>
    <name type="common">Meliniomyces variabilis</name>
    <dbReference type="NCBI Taxonomy" id="1149755"/>
    <lineage>
        <taxon>Eukaryota</taxon>
        <taxon>Fungi</taxon>
        <taxon>Dikarya</taxon>
        <taxon>Ascomycota</taxon>
        <taxon>Pezizomycotina</taxon>
        <taxon>Leotiomycetes</taxon>
        <taxon>Helotiales</taxon>
        <taxon>Hyaloscyphaceae</taxon>
        <taxon>Hyaloscypha</taxon>
        <taxon>Hyaloscypha variabilis</taxon>
    </lineage>
</organism>
<reference evidence="3 4" key="1">
    <citation type="submission" date="2016-04" db="EMBL/GenBank/DDBJ databases">
        <title>A degradative enzymes factory behind the ericoid mycorrhizal symbiosis.</title>
        <authorList>
            <consortium name="DOE Joint Genome Institute"/>
            <person name="Martino E."/>
            <person name="Morin E."/>
            <person name="Grelet G."/>
            <person name="Kuo A."/>
            <person name="Kohler A."/>
            <person name="Daghino S."/>
            <person name="Barry K."/>
            <person name="Choi C."/>
            <person name="Cichocki N."/>
            <person name="Clum A."/>
            <person name="Copeland A."/>
            <person name="Hainaut M."/>
            <person name="Haridas S."/>
            <person name="Labutti K."/>
            <person name="Lindquist E."/>
            <person name="Lipzen A."/>
            <person name="Khouja H.-R."/>
            <person name="Murat C."/>
            <person name="Ohm R."/>
            <person name="Olson A."/>
            <person name="Spatafora J."/>
            <person name="Veneault-Fourrey C."/>
            <person name="Henrissat B."/>
            <person name="Grigoriev I."/>
            <person name="Martin F."/>
            <person name="Perotto S."/>
        </authorList>
    </citation>
    <scope>NUCLEOTIDE SEQUENCE [LARGE SCALE GENOMIC DNA]</scope>
    <source>
        <strain evidence="3 4">F</strain>
    </source>
</reference>
<proteinExistence type="predicted"/>
<protein>
    <recommendedName>
        <fullName evidence="2">DUF6594 domain-containing protein</fullName>
    </recommendedName>
</protein>
<keyword evidence="4" id="KW-1185">Reference proteome</keyword>
<evidence type="ECO:0000259" key="2">
    <source>
        <dbReference type="Pfam" id="PF20237"/>
    </source>
</evidence>